<dbReference type="EC" id="1.3.1.98" evidence="5"/>
<keyword evidence="15" id="KW-0961">Cell wall biogenesis/degradation</keyword>
<evidence type="ECO:0000256" key="3">
    <source>
        <dbReference type="ARBA" id="ARBA00004496"/>
    </source>
</evidence>
<sequence>MIIKNLLLEVITFFNILHLVKSNIEYKINENITENNDIKNSYNFNQDFSEFNNSLKSILERDIILENELMKKHTTFRIGGPAKYFVKPKTVNQIIEIIKLCNKYKVSYFILGNGSNLLVSDSGYNGVVIQINESNFSNLKVRKKTKENYILKVEGGMSMRSLSIEAGLLSLKGLEDIIDIPGTVGGGIVMNATFRGNGLLNSLESVKVITSEGTLMRLTKKECGLTTRSSVLKDKKYLVIEATFKLEKGNQMEIQKTMTHNTELRYQKQPMYYGSAGSFFVWNHTKHGSMYEKYKKNNLVSYRVGDAMIYTNNISFIINLRNASAADVINVVRHIEKVIKDNYNIDMRREVVVLGTFN</sequence>
<feature type="signal peptide" evidence="17">
    <location>
        <begin position="1"/>
        <end position="22"/>
    </location>
</feature>
<evidence type="ECO:0000256" key="16">
    <source>
        <dbReference type="ARBA" id="ARBA00048914"/>
    </source>
</evidence>
<protein>
    <recommendedName>
        <fullName evidence="5">UDP-N-acetylmuramate dehydrogenase</fullName>
        <ecNumber evidence="5">1.3.1.98</ecNumber>
    </recommendedName>
</protein>
<evidence type="ECO:0000256" key="4">
    <source>
        <dbReference type="ARBA" id="ARBA00004752"/>
    </source>
</evidence>
<dbReference type="Proteomes" id="UP000193920">
    <property type="component" value="Unassembled WGS sequence"/>
</dbReference>
<keyword evidence="8" id="KW-0285">Flavoprotein</keyword>
<evidence type="ECO:0000256" key="5">
    <source>
        <dbReference type="ARBA" id="ARBA00012518"/>
    </source>
</evidence>
<keyword evidence="6" id="KW-0963">Cytoplasm</keyword>
<dbReference type="GO" id="GO:0005829">
    <property type="term" value="C:cytosol"/>
    <property type="evidence" value="ECO:0007669"/>
    <property type="project" value="TreeGrafter"/>
</dbReference>
<dbReference type="SUPFAM" id="SSF56194">
    <property type="entry name" value="Uridine diphospho-N-Acetylenolpyruvylglucosamine reductase, MurB, C-terminal domain"/>
    <property type="match status" value="1"/>
</dbReference>
<dbReference type="HAMAP" id="MF_00037">
    <property type="entry name" value="MurB"/>
    <property type="match status" value="1"/>
</dbReference>
<comment type="pathway">
    <text evidence="4">Cell wall biogenesis; peptidoglycan biosynthesis.</text>
</comment>
<reference evidence="19 20" key="1">
    <citation type="submission" date="2016-08" db="EMBL/GenBank/DDBJ databases">
        <title>A Parts List for Fungal Cellulosomes Revealed by Comparative Genomics.</title>
        <authorList>
            <consortium name="DOE Joint Genome Institute"/>
            <person name="Haitjema C.H."/>
            <person name="Gilmore S.P."/>
            <person name="Henske J.K."/>
            <person name="Solomon K.V."/>
            <person name="De Groot R."/>
            <person name="Kuo A."/>
            <person name="Mondo S.J."/>
            <person name="Salamov A.A."/>
            <person name="Labutti K."/>
            <person name="Zhao Z."/>
            <person name="Chiniquy J."/>
            <person name="Barry K."/>
            <person name="Brewer H.M."/>
            <person name="Purvine S.O."/>
            <person name="Wright A.T."/>
            <person name="Boxma B."/>
            <person name="Van Alen T."/>
            <person name="Hackstein J.H."/>
            <person name="Baker S.E."/>
            <person name="Grigoriev I.V."/>
            <person name="O'Malley M.A."/>
        </authorList>
    </citation>
    <scope>NUCLEOTIDE SEQUENCE [LARGE SCALE GENOMIC DNA]</scope>
    <source>
        <strain evidence="19 20">G1</strain>
    </source>
</reference>
<evidence type="ECO:0000313" key="20">
    <source>
        <dbReference type="Proteomes" id="UP000193920"/>
    </source>
</evidence>
<comment type="function">
    <text evidence="2">Cell wall formation.</text>
</comment>
<dbReference type="InterPro" id="IPR006094">
    <property type="entry name" value="Oxid_FAD_bind_N"/>
</dbReference>
<comment type="caution">
    <text evidence="19">The sequence shown here is derived from an EMBL/GenBank/DDBJ whole genome shotgun (WGS) entry which is preliminary data.</text>
</comment>
<keyword evidence="14" id="KW-0131">Cell cycle</keyword>
<name>A0A1Y2BKI8_9FUNG</name>
<keyword evidence="13" id="KW-0560">Oxidoreductase</keyword>
<comment type="cofactor">
    <cofactor evidence="1">
        <name>FAD</name>
        <dbReference type="ChEBI" id="CHEBI:57692"/>
    </cofactor>
</comment>
<dbReference type="InterPro" id="IPR016169">
    <property type="entry name" value="FAD-bd_PCMH_sub2"/>
</dbReference>
<dbReference type="GO" id="GO:0008360">
    <property type="term" value="P:regulation of cell shape"/>
    <property type="evidence" value="ECO:0007669"/>
    <property type="project" value="UniProtKB-KW"/>
</dbReference>
<evidence type="ECO:0000256" key="12">
    <source>
        <dbReference type="ARBA" id="ARBA00022984"/>
    </source>
</evidence>
<organism evidence="19 20">
    <name type="scientific">Neocallimastix californiae</name>
    <dbReference type="NCBI Taxonomy" id="1754190"/>
    <lineage>
        <taxon>Eukaryota</taxon>
        <taxon>Fungi</taxon>
        <taxon>Fungi incertae sedis</taxon>
        <taxon>Chytridiomycota</taxon>
        <taxon>Chytridiomycota incertae sedis</taxon>
        <taxon>Neocallimastigomycetes</taxon>
        <taxon>Neocallimastigales</taxon>
        <taxon>Neocallimastigaceae</taxon>
        <taxon>Neocallimastix</taxon>
    </lineage>
</organism>
<dbReference type="PANTHER" id="PTHR21071">
    <property type="entry name" value="UDP-N-ACETYLENOLPYRUVOYLGLUCOSAMINE REDUCTASE"/>
    <property type="match status" value="1"/>
</dbReference>
<evidence type="ECO:0000256" key="9">
    <source>
        <dbReference type="ARBA" id="ARBA00022827"/>
    </source>
</evidence>
<comment type="catalytic activity">
    <reaction evidence="16">
        <text>UDP-N-acetyl-alpha-D-muramate + NADP(+) = UDP-N-acetyl-3-O-(1-carboxyvinyl)-alpha-D-glucosamine + NADPH + H(+)</text>
        <dbReference type="Rhea" id="RHEA:12248"/>
        <dbReference type="ChEBI" id="CHEBI:15378"/>
        <dbReference type="ChEBI" id="CHEBI:57783"/>
        <dbReference type="ChEBI" id="CHEBI:58349"/>
        <dbReference type="ChEBI" id="CHEBI:68483"/>
        <dbReference type="ChEBI" id="CHEBI:70757"/>
        <dbReference type="EC" id="1.3.1.98"/>
    </reaction>
</comment>
<dbReference type="Gene3D" id="3.90.78.10">
    <property type="entry name" value="UDP-N-acetylenolpyruvoylglucosamine reductase, C-terminal domain"/>
    <property type="match status" value="1"/>
</dbReference>
<dbReference type="PANTHER" id="PTHR21071:SF4">
    <property type="entry name" value="UDP-N-ACETYLENOLPYRUVOYLGLUCOSAMINE REDUCTASE"/>
    <property type="match status" value="1"/>
</dbReference>
<dbReference type="InterPro" id="IPR036318">
    <property type="entry name" value="FAD-bd_PCMH-like_sf"/>
</dbReference>
<proteinExistence type="inferred from homology"/>
<dbReference type="EMBL" id="MCOG01000152">
    <property type="protein sequence ID" value="ORY35281.1"/>
    <property type="molecule type" value="Genomic_DNA"/>
</dbReference>
<dbReference type="InterPro" id="IPR016167">
    <property type="entry name" value="FAD-bd_PCMH_sub1"/>
</dbReference>
<evidence type="ECO:0000256" key="6">
    <source>
        <dbReference type="ARBA" id="ARBA00022490"/>
    </source>
</evidence>
<evidence type="ECO:0000256" key="1">
    <source>
        <dbReference type="ARBA" id="ARBA00001974"/>
    </source>
</evidence>
<dbReference type="InterPro" id="IPR011601">
    <property type="entry name" value="MurB_C"/>
</dbReference>
<gene>
    <name evidence="19" type="ORF">LY90DRAFT_511705</name>
</gene>
<evidence type="ECO:0000259" key="18">
    <source>
        <dbReference type="PROSITE" id="PS51387"/>
    </source>
</evidence>
<dbReference type="Pfam" id="PF02873">
    <property type="entry name" value="MurB_C"/>
    <property type="match status" value="1"/>
</dbReference>
<dbReference type="GO" id="GO:0008762">
    <property type="term" value="F:UDP-N-acetylmuramate dehydrogenase activity"/>
    <property type="evidence" value="ECO:0007669"/>
    <property type="project" value="UniProtKB-EC"/>
</dbReference>
<keyword evidence="9" id="KW-0274">FAD</keyword>
<dbReference type="OrthoDB" id="66620at2759"/>
<keyword evidence="11" id="KW-0133">Cell shape</keyword>
<evidence type="ECO:0000256" key="17">
    <source>
        <dbReference type="SAM" id="SignalP"/>
    </source>
</evidence>
<dbReference type="STRING" id="1754190.A0A1Y2BKI8"/>
<evidence type="ECO:0000256" key="8">
    <source>
        <dbReference type="ARBA" id="ARBA00022630"/>
    </source>
</evidence>
<dbReference type="GO" id="GO:0051301">
    <property type="term" value="P:cell division"/>
    <property type="evidence" value="ECO:0007669"/>
    <property type="project" value="UniProtKB-KW"/>
</dbReference>
<comment type="subcellular location">
    <subcellularLocation>
        <location evidence="3">Cytoplasm</location>
    </subcellularLocation>
</comment>
<dbReference type="AlphaFoldDB" id="A0A1Y2BKI8"/>
<keyword evidence="12" id="KW-0573">Peptidoglycan synthesis</keyword>
<dbReference type="InterPro" id="IPR003170">
    <property type="entry name" value="MurB"/>
</dbReference>
<dbReference type="Gene3D" id="3.30.43.10">
    <property type="entry name" value="Uridine Diphospho-n-acetylenolpyruvylglucosamine Reductase, domain 2"/>
    <property type="match status" value="1"/>
</dbReference>
<dbReference type="InterPro" id="IPR016166">
    <property type="entry name" value="FAD-bd_PCMH"/>
</dbReference>
<evidence type="ECO:0000256" key="7">
    <source>
        <dbReference type="ARBA" id="ARBA00022618"/>
    </source>
</evidence>
<dbReference type="NCBIfam" id="TIGR00179">
    <property type="entry name" value="murB"/>
    <property type="match status" value="1"/>
</dbReference>
<evidence type="ECO:0000256" key="15">
    <source>
        <dbReference type="ARBA" id="ARBA00023316"/>
    </source>
</evidence>
<feature type="domain" description="FAD-binding PCMH-type" evidence="18">
    <location>
        <begin position="77"/>
        <end position="249"/>
    </location>
</feature>
<dbReference type="SUPFAM" id="SSF56176">
    <property type="entry name" value="FAD-binding/transporter-associated domain-like"/>
    <property type="match status" value="1"/>
</dbReference>
<keyword evidence="10" id="KW-0521">NADP</keyword>
<evidence type="ECO:0000256" key="13">
    <source>
        <dbReference type="ARBA" id="ARBA00023002"/>
    </source>
</evidence>
<dbReference type="InterPro" id="IPR036635">
    <property type="entry name" value="MurB_C_sf"/>
</dbReference>
<dbReference type="UniPathway" id="UPA00219"/>
<evidence type="ECO:0000256" key="2">
    <source>
        <dbReference type="ARBA" id="ARBA00003921"/>
    </source>
</evidence>
<keyword evidence="20" id="KW-1185">Reference proteome</keyword>
<keyword evidence="17" id="KW-0732">Signal</keyword>
<evidence type="ECO:0000313" key="19">
    <source>
        <dbReference type="EMBL" id="ORY35281.1"/>
    </source>
</evidence>
<dbReference type="PROSITE" id="PS51387">
    <property type="entry name" value="FAD_PCMH"/>
    <property type="match status" value="1"/>
</dbReference>
<dbReference type="GO" id="GO:0071949">
    <property type="term" value="F:FAD binding"/>
    <property type="evidence" value="ECO:0007669"/>
    <property type="project" value="InterPro"/>
</dbReference>
<keyword evidence="7" id="KW-0132">Cell division</keyword>
<evidence type="ECO:0000256" key="10">
    <source>
        <dbReference type="ARBA" id="ARBA00022857"/>
    </source>
</evidence>
<feature type="chain" id="PRO_5012101474" description="UDP-N-acetylmuramate dehydrogenase" evidence="17">
    <location>
        <begin position="23"/>
        <end position="358"/>
    </location>
</feature>
<evidence type="ECO:0000256" key="14">
    <source>
        <dbReference type="ARBA" id="ARBA00023306"/>
    </source>
</evidence>
<evidence type="ECO:0000256" key="11">
    <source>
        <dbReference type="ARBA" id="ARBA00022960"/>
    </source>
</evidence>
<accession>A0A1Y2BKI8</accession>
<dbReference type="GO" id="GO:0071555">
    <property type="term" value="P:cell wall organization"/>
    <property type="evidence" value="ECO:0007669"/>
    <property type="project" value="UniProtKB-KW"/>
</dbReference>
<dbReference type="Gene3D" id="3.30.465.10">
    <property type="match status" value="1"/>
</dbReference>
<dbReference type="Pfam" id="PF01565">
    <property type="entry name" value="FAD_binding_4"/>
    <property type="match status" value="1"/>
</dbReference>